<evidence type="ECO:0000313" key="2">
    <source>
        <dbReference type="Proteomes" id="UP001153331"/>
    </source>
</evidence>
<gene>
    <name evidence="1" type="ORF">OPT61_g8450</name>
</gene>
<comment type="caution">
    <text evidence="1">The sequence shown here is derived from an EMBL/GenBank/DDBJ whole genome shotgun (WGS) entry which is preliminary data.</text>
</comment>
<dbReference type="EMBL" id="JAPHNI010000813">
    <property type="protein sequence ID" value="KAJ8108044.1"/>
    <property type="molecule type" value="Genomic_DNA"/>
</dbReference>
<protein>
    <submittedName>
        <fullName evidence="1">Uncharacterized protein</fullName>
    </submittedName>
</protein>
<evidence type="ECO:0000313" key="1">
    <source>
        <dbReference type="EMBL" id="KAJ8108044.1"/>
    </source>
</evidence>
<organism evidence="1 2">
    <name type="scientific">Boeremia exigua</name>
    <dbReference type="NCBI Taxonomy" id="749465"/>
    <lineage>
        <taxon>Eukaryota</taxon>
        <taxon>Fungi</taxon>
        <taxon>Dikarya</taxon>
        <taxon>Ascomycota</taxon>
        <taxon>Pezizomycotina</taxon>
        <taxon>Dothideomycetes</taxon>
        <taxon>Pleosporomycetidae</taxon>
        <taxon>Pleosporales</taxon>
        <taxon>Pleosporineae</taxon>
        <taxon>Didymellaceae</taxon>
        <taxon>Boeremia</taxon>
    </lineage>
</organism>
<accession>A0ACC2HZ54</accession>
<proteinExistence type="predicted"/>
<sequence length="335" mass="36198">MSLDRRTGLYGIPSHHLHGARLTPRPTFNSMDFEAEQARPTFNSMDFAAEQARVPNTDANTSKKVKVAKSDEWKDKKPKRQSDDGQQMSSRTPATSTPLIKVTPATTSSKGKKTKNATQSDKKRKRASSDHIPSAPTPKSGSRGFIAGNMLQNVQSSVKAAGDVFSSPHPASALGPSKKAKKDKKDRKSNDTIDFGRMAKETRAIDKKERREKKKARRQSVAAGSPGVAVPPASPPVFRSVPRKSAVPLPPSAVRAAKPSQDEREFRSVVPLPRSGDSGAANVQADGSRKSTKTPVPPPPSTFSRAATTSKADKIGRRDFRHLEMVSAAPPAHRD</sequence>
<reference evidence="1" key="1">
    <citation type="submission" date="2022-11" db="EMBL/GenBank/DDBJ databases">
        <title>Genome Sequence of Boeremia exigua.</title>
        <authorList>
            <person name="Buettner E."/>
        </authorList>
    </citation>
    <scope>NUCLEOTIDE SEQUENCE</scope>
    <source>
        <strain evidence="1">CU02</strain>
    </source>
</reference>
<name>A0ACC2HZ54_9PLEO</name>
<keyword evidence="2" id="KW-1185">Reference proteome</keyword>
<dbReference type="Proteomes" id="UP001153331">
    <property type="component" value="Unassembled WGS sequence"/>
</dbReference>